<dbReference type="InterPro" id="IPR015422">
    <property type="entry name" value="PyrdxlP-dep_Trfase_small"/>
</dbReference>
<reference evidence="1 2" key="1">
    <citation type="submission" date="2024-06" db="EMBL/GenBank/DDBJ databases">
        <authorList>
            <person name="Li F."/>
        </authorList>
    </citation>
    <scope>NUCLEOTIDE SEQUENCE [LARGE SCALE GENOMIC DNA]</scope>
    <source>
        <strain evidence="1 2">GXAS 311</strain>
    </source>
</reference>
<dbReference type="CDD" id="cd00609">
    <property type="entry name" value="AAT_like"/>
    <property type="match status" value="1"/>
</dbReference>
<dbReference type="PROSITE" id="PS00105">
    <property type="entry name" value="AA_TRANSFER_CLASS_1"/>
    <property type="match status" value="1"/>
</dbReference>
<dbReference type="Gene3D" id="3.40.640.10">
    <property type="entry name" value="Type I PLP-dependent aspartate aminotransferase-like (Major domain)"/>
    <property type="match status" value="1"/>
</dbReference>
<dbReference type="PANTHER" id="PTHR42885">
    <property type="entry name" value="HISTIDINOL-PHOSPHATE AMINOTRANSFERASE-RELATED"/>
    <property type="match status" value="1"/>
</dbReference>
<dbReference type="InterPro" id="IPR015424">
    <property type="entry name" value="PyrdxlP-dep_Trfase"/>
</dbReference>
<dbReference type="Proteomes" id="UP001548189">
    <property type="component" value="Unassembled WGS sequence"/>
</dbReference>
<dbReference type="SUPFAM" id="SSF53383">
    <property type="entry name" value="PLP-dependent transferases"/>
    <property type="match status" value="1"/>
</dbReference>
<dbReference type="InterPro" id="IPR004839">
    <property type="entry name" value="Aminotransferase_I/II_large"/>
</dbReference>
<dbReference type="Pfam" id="PF00155">
    <property type="entry name" value="Aminotran_1_2"/>
    <property type="match status" value="1"/>
</dbReference>
<organism evidence="1 2">
    <name type="scientific">Aliikangiella maris</name>
    <dbReference type="NCBI Taxonomy" id="3162458"/>
    <lineage>
        <taxon>Bacteria</taxon>
        <taxon>Pseudomonadati</taxon>
        <taxon>Pseudomonadota</taxon>
        <taxon>Gammaproteobacteria</taxon>
        <taxon>Oceanospirillales</taxon>
        <taxon>Pleioneaceae</taxon>
        <taxon>Aliikangiella</taxon>
    </lineage>
</organism>
<protein>
    <submittedName>
        <fullName evidence="1">Threonine-phosphate decarboxylase</fullName>
    </submittedName>
</protein>
<gene>
    <name evidence="1" type="ORF">ABVT43_13760</name>
</gene>
<dbReference type="InterPro" id="IPR015421">
    <property type="entry name" value="PyrdxlP-dep_Trfase_major"/>
</dbReference>
<comment type="caution">
    <text evidence="1">The sequence shown here is derived from an EMBL/GenBank/DDBJ whole genome shotgun (WGS) entry which is preliminary data.</text>
</comment>
<proteinExistence type="predicted"/>
<dbReference type="Gene3D" id="3.90.1150.10">
    <property type="entry name" value="Aspartate Aminotransferase, domain 1"/>
    <property type="match status" value="1"/>
</dbReference>
<accession>A0ABV2BW98</accession>
<dbReference type="EMBL" id="JBEVCJ010000018">
    <property type="protein sequence ID" value="MET1256201.1"/>
    <property type="molecule type" value="Genomic_DNA"/>
</dbReference>
<evidence type="ECO:0000313" key="1">
    <source>
        <dbReference type="EMBL" id="MET1256201.1"/>
    </source>
</evidence>
<sequence length="349" mass="39579">MKEITLPVVHGGQLSQVAAKFGLDDQGWLDLSTGISPISYPVPEVPVEYWQKLPHVSEQLLQLAQSYYRADNVLISHGSQSIIQCLPKIIQTDLTFNSVLDGKQPLRVWIPASGYREHRYCWQKQQASIIEYQQLPLNTQIKTGDIVVVINPNNPTGELYQPSFIHQLAQQLAQKQGWLIIDEAFMDVCAPEYWYRPAQLMTRCIVLRSTGKFFGLAGIRAGCVIANDNLLTQIATELGPWHVNGVALWAMEQALADTQWQLAQRQRLAQYANALLTMLTRHFPGEKISGTDLFKTVYLANSQDCFEQLCQQKVYVRLCDEKNALRFGIPLPDDLDRLDQALLQLKAYH</sequence>
<name>A0ABV2BW98_9GAMM</name>
<dbReference type="InterPro" id="IPR004838">
    <property type="entry name" value="NHTrfase_class1_PyrdxlP-BS"/>
</dbReference>
<evidence type="ECO:0000313" key="2">
    <source>
        <dbReference type="Proteomes" id="UP001548189"/>
    </source>
</evidence>
<dbReference type="PANTHER" id="PTHR42885:SF1">
    <property type="entry name" value="THREONINE-PHOSPHATE DECARBOXYLASE"/>
    <property type="match status" value="1"/>
</dbReference>
<keyword evidence="2" id="KW-1185">Reference proteome</keyword>